<keyword evidence="5" id="KW-0813">Transport</keyword>
<reference evidence="14" key="1">
    <citation type="submission" date="2020-10" db="EMBL/GenBank/DDBJ databases">
        <authorList>
            <person name="Gilroy R."/>
        </authorList>
    </citation>
    <scope>NUCLEOTIDE SEQUENCE</scope>
    <source>
        <strain evidence="14">ChiSjej3B21-11622</strain>
    </source>
</reference>
<feature type="transmembrane region" description="Helical" evidence="13">
    <location>
        <begin position="163"/>
        <end position="185"/>
    </location>
</feature>
<comment type="subcellular location">
    <subcellularLocation>
        <location evidence="2">Cell membrane</location>
        <topology evidence="2">Multi-pass membrane protein</topology>
    </subcellularLocation>
</comment>
<dbReference type="GO" id="GO:0006811">
    <property type="term" value="P:monoatomic ion transport"/>
    <property type="evidence" value="ECO:0007669"/>
    <property type="project" value="UniProtKB-KW"/>
</dbReference>
<feature type="transmembrane region" description="Helical" evidence="13">
    <location>
        <begin position="384"/>
        <end position="409"/>
    </location>
</feature>
<evidence type="ECO:0000256" key="5">
    <source>
        <dbReference type="ARBA" id="ARBA00022448"/>
    </source>
</evidence>
<feature type="transmembrane region" description="Helical" evidence="13">
    <location>
        <begin position="42"/>
        <end position="64"/>
    </location>
</feature>
<protein>
    <recommendedName>
        <fullName evidence="4">Probable multidrug resistance protein NorM</fullName>
    </recommendedName>
    <alternativeName>
        <fullName evidence="12">Multidrug-efflux transporter</fullName>
    </alternativeName>
</protein>
<evidence type="ECO:0000256" key="8">
    <source>
        <dbReference type="ARBA" id="ARBA00022692"/>
    </source>
</evidence>
<accession>A0A9D0ZWN2</accession>
<comment type="caution">
    <text evidence="14">The sequence shown here is derived from an EMBL/GenBank/DDBJ whole genome shotgun (WGS) entry which is preliminary data.</text>
</comment>
<dbReference type="PANTHER" id="PTHR43298:SF2">
    <property type="entry name" value="FMN_FAD EXPORTER YEEO-RELATED"/>
    <property type="match status" value="1"/>
</dbReference>
<feature type="transmembrane region" description="Helical" evidence="13">
    <location>
        <begin position="315"/>
        <end position="333"/>
    </location>
</feature>
<evidence type="ECO:0000256" key="3">
    <source>
        <dbReference type="ARBA" id="ARBA00010199"/>
    </source>
</evidence>
<evidence type="ECO:0000256" key="1">
    <source>
        <dbReference type="ARBA" id="ARBA00003408"/>
    </source>
</evidence>
<evidence type="ECO:0000256" key="9">
    <source>
        <dbReference type="ARBA" id="ARBA00022989"/>
    </source>
</evidence>
<comment type="similarity">
    <text evidence="3">Belongs to the multi antimicrobial extrusion (MATE) (TC 2.A.66.1) family.</text>
</comment>
<keyword evidence="6" id="KW-0050">Antiport</keyword>
<sequence length="472" mass="50861">MKTLTHGNPLKLIFMFSIPLIIGNVFQQLYSMADALIVGRTIGVNALAAVGCTGSITFLILGFINGMTSGLSILAAQKFGSGNEEGVRKSFAVSIMISLAVTAILTTVAVAGARGMLELLQTPSEIIEDAYAYLVVVFIGIPAIMLFNLLSNMIRALGDSKTPLYFLILTCIMNVVLDYALILIFNMGVAGAGVATVFSQLVSALLCVGYIWKKLPILKIRRSDFRTNLFALKEHLKVAVPMGFQMSIIAIGSLILQFALNGLGAVSVAAFTAAQKIDTIATMPVNSFGMAMATYGAQNYGAGEIGRIKKGVNQCILLSVGFSILMGFMNAMFGRQLTTLFVDPSETEVLSKSYTYLVVNGCAYSLLALLYIYRFTLQGLGKSFIPTVAGVMELVMRAFTALVLTRLFGYEGACFSNPLAWLGACVPLAAAYYIEMRKLGKEAENGGGHKAVRRRGWKSILQVCCVMREKSR</sequence>
<feature type="transmembrane region" description="Helical" evidence="13">
    <location>
        <begin position="131"/>
        <end position="151"/>
    </location>
</feature>
<evidence type="ECO:0000256" key="11">
    <source>
        <dbReference type="ARBA" id="ARBA00023136"/>
    </source>
</evidence>
<dbReference type="GO" id="GO:0042910">
    <property type="term" value="F:xenobiotic transmembrane transporter activity"/>
    <property type="evidence" value="ECO:0007669"/>
    <property type="project" value="InterPro"/>
</dbReference>
<reference evidence="14" key="2">
    <citation type="journal article" date="2021" name="PeerJ">
        <title>Extensive microbial diversity within the chicken gut microbiome revealed by metagenomics and culture.</title>
        <authorList>
            <person name="Gilroy R."/>
            <person name="Ravi A."/>
            <person name="Getino M."/>
            <person name="Pursley I."/>
            <person name="Horton D.L."/>
            <person name="Alikhan N.F."/>
            <person name="Baker D."/>
            <person name="Gharbi K."/>
            <person name="Hall N."/>
            <person name="Watson M."/>
            <person name="Adriaenssens E.M."/>
            <person name="Foster-Nyarko E."/>
            <person name="Jarju S."/>
            <person name="Secka A."/>
            <person name="Antonio M."/>
            <person name="Oren A."/>
            <person name="Chaudhuri R.R."/>
            <person name="La Ragione R."/>
            <person name="Hildebrand F."/>
            <person name="Pallen M.J."/>
        </authorList>
    </citation>
    <scope>NUCLEOTIDE SEQUENCE</scope>
    <source>
        <strain evidence="14">ChiSjej3B21-11622</strain>
    </source>
</reference>
<proteinExistence type="inferred from homology"/>
<keyword evidence="8 13" id="KW-0812">Transmembrane</keyword>
<evidence type="ECO:0000256" key="6">
    <source>
        <dbReference type="ARBA" id="ARBA00022449"/>
    </source>
</evidence>
<feature type="transmembrane region" description="Helical" evidence="13">
    <location>
        <begin position="12"/>
        <end position="30"/>
    </location>
</feature>
<dbReference type="EMBL" id="DVFT01000187">
    <property type="protein sequence ID" value="HIQ97382.1"/>
    <property type="molecule type" value="Genomic_DNA"/>
</dbReference>
<dbReference type="InterPro" id="IPR050222">
    <property type="entry name" value="MATE_MdtK"/>
</dbReference>
<dbReference type="PIRSF" id="PIRSF006603">
    <property type="entry name" value="DinF"/>
    <property type="match status" value="1"/>
</dbReference>
<keyword evidence="9 13" id="KW-1133">Transmembrane helix</keyword>
<dbReference type="AlphaFoldDB" id="A0A9D0ZWN2"/>
<evidence type="ECO:0000256" key="12">
    <source>
        <dbReference type="ARBA" id="ARBA00031636"/>
    </source>
</evidence>
<keyword evidence="11 13" id="KW-0472">Membrane</keyword>
<evidence type="ECO:0000256" key="7">
    <source>
        <dbReference type="ARBA" id="ARBA00022475"/>
    </source>
</evidence>
<comment type="function">
    <text evidence="1">Multidrug efflux pump.</text>
</comment>
<evidence type="ECO:0000256" key="4">
    <source>
        <dbReference type="ARBA" id="ARBA00020268"/>
    </source>
</evidence>
<evidence type="ECO:0000313" key="15">
    <source>
        <dbReference type="Proteomes" id="UP000886886"/>
    </source>
</evidence>
<dbReference type="GO" id="GO:0015297">
    <property type="term" value="F:antiporter activity"/>
    <property type="evidence" value="ECO:0007669"/>
    <property type="project" value="UniProtKB-KW"/>
</dbReference>
<feature type="transmembrane region" description="Helical" evidence="13">
    <location>
        <begin position="191"/>
        <end position="212"/>
    </location>
</feature>
<evidence type="ECO:0000313" key="14">
    <source>
        <dbReference type="EMBL" id="HIQ97382.1"/>
    </source>
</evidence>
<dbReference type="Proteomes" id="UP000886886">
    <property type="component" value="Unassembled WGS sequence"/>
</dbReference>
<dbReference type="InterPro" id="IPR048279">
    <property type="entry name" value="MdtK-like"/>
</dbReference>
<feature type="transmembrane region" description="Helical" evidence="13">
    <location>
        <begin position="91"/>
        <end position="111"/>
    </location>
</feature>
<name>A0A9D0ZWN2_9FIRM</name>
<feature type="transmembrane region" description="Helical" evidence="13">
    <location>
        <begin position="353"/>
        <end position="372"/>
    </location>
</feature>
<evidence type="ECO:0000256" key="2">
    <source>
        <dbReference type="ARBA" id="ARBA00004651"/>
    </source>
</evidence>
<dbReference type="InterPro" id="IPR002528">
    <property type="entry name" value="MATE_fam"/>
</dbReference>
<dbReference type="PANTHER" id="PTHR43298">
    <property type="entry name" value="MULTIDRUG RESISTANCE PROTEIN NORM-RELATED"/>
    <property type="match status" value="1"/>
</dbReference>
<keyword evidence="10" id="KW-0406">Ion transport</keyword>
<dbReference type="NCBIfam" id="TIGR00797">
    <property type="entry name" value="matE"/>
    <property type="match status" value="1"/>
</dbReference>
<evidence type="ECO:0000256" key="10">
    <source>
        <dbReference type="ARBA" id="ARBA00023065"/>
    </source>
</evidence>
<evidence type="ECO:0000256" key="13">
    <source>
        <dbReference type="SAM" id="Phobius"/>
    </source>
</evidence>
<organism evidence="14 15">
    <name type="scientific">Candidatus Limivivens merdigallinarum</name>
    <dbReference type="NCBI Taxonomy" id="2840859"/>
    <lineage>
        <taxon>Bacteria</taxon>
        <taxon>Bacillati</taxon>
        <taxon>Bacillota</taxon>
        <taxon>Clostridia</taxon>
        <taxon>Lachnospirales</taxon>
        <taxon>Lachnospiraceae</taxon>
        <taxon>Lachnospiraceae incertae sedis</taxon>
        <taxon>Candidatus Limivivens</taxon>
    </lineage>
</organism>
<dbReference type="CDD" id="cd13138">
    <property type="entry name" value="MATE_yoeA_like"/>
    <property type="match status" value="1"/>
</dbReference>
<gene>
    <name evidence="14" type="ORF">IAB26_12570</name>
</gene>
<dbReference type="GO" id="GO:0005886">
    <property type="term" value="C:plasma membrane"/>
    <property type="evidence" value="ECO:0007669"/>
    <property type="project" value="UniProtKB-SubCell"/>
</dbReference>
<dbReference type="Pfam" id="PF01554">
    <property type="entry name" value="MatE"/>
    <property type="match status" value="2"/>
</dbReference>
<keyword evidence="7" id="KW-1003">Cell membrane</keyword>
<feature type="transmembrane region" description="Helical" evidence="13">
    <location>
        <begin position="415"/>
        <end position="434"/>
    </location>
</feature>